<dbReference type="GO" id="GO:0004089">
    <property type="term" value="F:carbonate dehydratase activity"/>
    <property type="evidence" value="ECO:0007669"/>
    <property type="project" value="InterPro"/>
</dbReference>
<dbReference type="PROSITE" id="PS51144">
    <property type="entry name" value="ALPHA_CA_2"/>
    <property type="match status" value="1"/>
</dbReference>
<dbReference type="GO" id="GO:0008270">
    <property type="term" value="F:zinc ion binding"/>
    <property type="evidence" value="ECO:0007669"/>
    <property type="project" value="InterPro"/>
</dbReference>
<proteinExistence type="inferred from homology"/>
<keyword evidence="4" id="KW-1185">Reference proteome</keyword>
<organism evidence="3 4">
    <name type="scientific">Ophiophagus hannah</name>
    <name type="common">King cobra</name>
    <name type="synonym">Naja hannah</name>
    <dbReference type="NCBI Taxonomy" id="8665"/>
    <lineage>
        <taxon>Eukaryota</taxon>
        <taxon>Metazoa</taxon>
        <taxon>Chordata</taxon>
        <taxon>Craniata</taxon>
        <taxon>Vertebrata</taxon>
        <taxon>Euteleostomi</taxon>
        <taxon>Lepidosauria</taxon>
        <taxon>Squamata</taxon>
        <taxon>Bifurcata</taxon>
        <taxon>Unidentata</taxon>
        <taxon>Episquamata</taxon>
        <taxon>Toxicofera</taxon>
        <taxon>Serpentes</taxon>
        <taxon>Colubroidea</taxon>
        <taxon>Elapidae</taxon>
        <taxon>Elapinae</taxon>
        <taxon>Ophiophagus</taxon>
    </lineage>
</organism>
<evidence type="ECO:0000313" key="4">
    <source>
        <dbReference type="Proteomes" id="UP000018936"/>
    </source>
</evidence>
<evidence type="ECO:0000256" key="1">
    <source>
        <dbReference type="ARBA" id="ARBA00010718"/>
    </source>
</evidence>
<protein>
    <submittedName>
        <fullName evidence="3">Carbonic anhydrase-related protein</fullName>
    </submittedName>
</protein>
<feature type="domain" description="Alpha-carbonic anhydrase" evidence="2">
    <location>
        <begin position="10"/>
        <end position="351"/>
    </location>
</feature>
<dbReference type="Gene3D" id="3.10.200.10">
    <property type="entry name" value="Alpha carbonic anhydrase"/>
    <property type="match status" value="1"/>
</dbReference>
<feature type="non-terminal residue" evidence="3">
    <location>
        <position position="1"/>
    </location>
</feature>
<dbReference type="SMART" id="SM01057">
    <property type="entry name" value="Carb_anhydrase"/>
    <property type="match status" value="1"/>
</dbReference>
<dbReference type="Pfam" id="PF00194">
    <property type="entry name" value="Carb_anhydrase"/>
    <property type="match status" value="2"/>
</dbReference>
<dbReference type="PANTHER" id="PTHR18952:SF104">
    <property type="entry name" value="CARBONIC ANHYDRASE-RELATED PROTEIN"/>
    <property type="match status" value="1"/>
</dbReference>
<gene>
    <name evidence="3" type="primary">Ca8</name>
    <name evidence="3" type="ORF">L345_05010</name>
</gene>
<accession>V8P581</accession>
<dbReference type="Proteomes" id="UP000018936">
    <property type="component" value="Unassembled WGS sequence"/>
</dbReference>
<dbReference type="EMBL" id="AZIM01000826">
    <property type="protein sequence ID" value="ETE69183.1"/>
    <property type="molecule type" value="Genomic_DNA"/>
</dbReference>
<dbReference type="PANTHER" id="PTHR18952">
    <property type="entry name" value="CARBONIC ANHYDRASE"/>
    <property type="match status" value="1"/>
</dbReference>
<dbReference type="InterPro" id="IPR023561">
    <property type="entry name" value="Carbonic_anhydrase_a-class"/>
</dbReference>
<dbReference type="SUPFAM" id="SSF51069">
    <property type="entry name" value="Carbonic anhydrase"/>
    <property type="match status" value="1"/>
</dbReference>
<comment type="caution">
    <text evidence="3">The sequence shown here is derived from an EMBL/GenBank/DDBJ whole genome shotgun (WGS) entry which is preliminary data.</text>
</comment>
<reference evidence="3 4" key="1">
    <citation type="journal article" date="2013" name="Proc. Natl. Acad. Sci. U.S.A.">
        <title>The king cobra genome reveals dynamic gene evolution and adaptation in the snake venom system.</title>
        <authorList>
            <person name="Vonk F.J."/>
            <person name="Casewell N.R."/>
            <person name="Henkel C.V."/>
            <person name="Heimberg A.M."/>
            <person name="Jansen H.J."/>
            <person name="McCleary R.J."/>
            <person name="Kerkkamp H.M."/>
            <person name="Vos R.A."/>
            <person name="Guerreiro I."/>
            <person name="Calvete J.J."/>
            <person name="Wuster W."/>
            <person name="Woods A.E."/>
            <person name="Logan J.M."/>
            <person name="Harrison R.A."/>
            <person name="Castoe T.A."/>
            <person name="de Koning A.P."/>
            <person name="Pollock D.D."/>
            <person name="Yandell M."/>
            <person name="Calderon D."/>
            <person name="Renjifo C."/>
            <person name="Currier R.B."/>
            <person name="Salgado D."/>
            <person name="Pla D."/>
            <person name="Sanz L."/>
            <person name="Hyder A.S."/>
            <person name="Ribeiro J.M."/>
            <person name="Arntzen J.W."/>
            <person name="van den Thillart G.E."/>
            <person name="Boetzer M."/>
            <person name="Pirovano W."/>
            <person name="Dirks R.P."/>
            <person name="Spaink H.P."/>
            <person name="Duboule D."/>
            <person name="McGlinn E."/>
            <person name="Kini R.M."/>
            <person name="Richardson M.K."/>
        </authorList>
    </citation>
    <scope>NUCLEOTIDE SEQUENCE</scope>
    <source>
        <tissue evidence="3">Blood</tissue>
    </source>
</reference>
<name>V8P581_OPHHA</name>
<dbReference type="OrthoDB" id="429145at2759"/>
<dbReference type="InterPro" id="IPR001148">
    <property type="entry name" value="CA_dom"/>
</dbReference>
<evidence type="ECO:0000313" key="3">
    <source>
        <dbReference type="EMBL" id="ETE69183.1"/>
    </source>
</evidence>
<evidence type="ECO:0000259" key="2">
    <source>
        <dbReference type="PROSITE" id="PS51144"/>
    </source>
</evidence>
<dbReference type="AlphaFoldDB" id="V8P581"/>
<comment type="similarity">
    <text evidence="1">Belongs to the alpha-carbonic anhydrase family.</text>
</comment>
<dbReference type="InterPro" id="IPR036398">
    <property type="entry name" value="CA_dom_sf"/>
</dbReference>
<sequence length="352" mass="39759">GQVAEREESVDWGYEEGVEWGLIFPDANGEYQSPINLNSREAKYDPLLLEVRLSPNYVVCRDCEILNDGHSVQILLKTKSMLVGGPLPRGHEFELHSVRFHWGRENQRGSEHTVNFKAFPMEPLLENVLSMQCLFATSDLYVSSPSSFSVSLQLHLIHWNTTMYHSIDEAVGKKNGIAIIALFVQLLSFKLQMPQVCLLHVNKLNLQKLNCGDLNSASFDAMQMNQDGITKVVIGKEHSGLKAVTEILQDIQYKDNSKTIPCFNPNTLLPDPLLRDYWVYEGSLTVPPCSEGVTWILFRYPLTVSQVQIEEFRGLRNHIKGAELLEGCDGNLGDNFRPTQPLNDRVIKAAFQ</sequence>